<evidence type="ECO:0000256" key="2">
    <source>
        <dbReference type="ARBA" id="ARBA00010856"/>
    </source>
</evidence>
<keyword evidence="5 6" id="KW-0206">Cytoskeleton</keyword>
<accession>A0A915KW48</accession>
<dbReference type="PANTHER" id="PTHR12391">
    <property type="entry name" value="ARP2/3 COMPLEX 21 KD SUBUNIT"/>
    <property type="match status" value="1"/>
</dbReference>
<dbReference type="Pfam" id="PF04062">
    <property type="entry name" value="P21-Arc"/>
    <property type="match status" value="1"/>
</dbReference>
<comment type="function">
    <text evidence="6">Functions as component of the Arp2/3 complex which is involved in regulation of actin polymerization and together with an activating nucleation-promoting factor (NPF) mediates the formation of branched actin networks.</text>
</comment>
<evidence type="ECO:0000256" key="6">
    <source>
        <dbReference type="PIRNR" id="PIRNR016315"/>
    </source>
</evidence>
<sequence length="171" mass="19687">MIDTAIPRKRKAYHSQFISPSQVIGNMALLPLCTNFKGPAPKEISGNTDIIEEALYFFKANIFFRNYEIKSAADRTLIYLTLYIVECLKRLQKCANKTAGLKEMTNLALNQSIPIPGEQDLMRAYLLQMRQEMGVRICDKVFDVQTLKPSKWWICFSKRRFMEKTLLPLGA</sequence>
<dbReference type="InterPro" id="IPR007204">
    <property type="entry name" value="ARPC3"/>
</dbReference>
<evidence type="ECO:0000313" key="8">
    <source>
        <dbReference type="WBParaSite" id="nRc.2.0.1.t42373-RA"/>
    </source>
</evidence>
<dbReference type="GO" id="GO:0030833">
    <property type="term" value="P:regulation of actin filament polymerization"/>
    <property type="evidence" value="ECO:0007669"/>
    <property type="project" value="InterPro"/>
</dbReference>
<evidence type="ECO:0000256" key="4">
    <source>
        <dbReference type="ARBA" id="ARBA00023203"/>
    </source>
</evidence>
<dbReference type="WBParaSite" id="nRc.2.0.1.t42373-RA">
    <property type="protein sequence ID" value="nRc.2.0.1.t42373-RA"/>
    <property type="gene ID" value="nRc.2.0.1.g42373"/>
</dbReference>
<name>A0A915KW48_ROMCU</name>
<dbReference type="OMA" id="TPSKWWL"/>
<dbReference type="Proteomes" id="UP000887565">
    <property type="component" value="Unplaced"/>
</dbReference>
<proteinExistence type="inferred from homology"/>
<evidence type="ECO:0000256" key="1">
    <source>
        <dbReference type="ARBA" id="ARBA00004245"/>
    </source>
</evidence>
<reference evidence="8" key="1">
    <citation type="submission" date="2022-11" db="UniProtKB">
        <authorList>
            <consortium name="WormBaseParasite"/>
        </authorList>
    </citation>
    <scope>IDENTIFICATION</scope>
</reference>
<keyword evidence="3 6" id="KW-0963">Cytoplasm</keyword>
<evidence type="ECO:0000256" key="5">
    <source>
        <dbReference type="ARBA" id="ARBA00023212"/>
    </source>
</evidence>
<keyword evidence="7" id="KW-1185">Reference proteome</keyword>
<dbReference type="GO" id="GO:0003779">
    <property type="term" value="F:actin binding"/>
    <property type="evidence" value="ECO:0007669"/>
    <property type="project" value="UniProtKB-KW"/>
</dbReference>
<evidence type="ECO:0000313" key="7">
    <source>
        <dbReference type="Proteomes" id="UP000887565"/>
    </source>
</evidence>
<dbReference type="PIRSF" id="PIRSF016315">
    <property type="entry name" value="ARP2/3_P21-Arc"/>
    <property type="match status" value="1"/>
</dbReference>
<dbReference type="AlphaFoldDB" id="A0A915KW48"/>
<protein>
    <recommendedName>
        <fullName evidence="6">Actin-related protein 2/3 complex subunit 3</fullName>
    </recommendedName>
</protein>
<dbReference type="GO" id="GO:0034314">
    <property type="term" value="P:Arp2/3 complex-mediated actin nucleation"/>
    <property type="evidence" value="ECO:0007669"/>
    <property type="project" value="UniProtKB-UniRule"/>
</dbReference>
<dbReference type="SUPFAM" id="SSF69060">
    <property type="entry name" value="Arp2/3 complex 21 kDa subunit ARPC3"/>
    <property type="match status" value="1"/>
</dbReference>
<keyword evidence="4 6" id="KW-0009">Actin-binding</keyword>
<dbReference type="Gene3D" id="1.10.1760.10">
    <property type="entry name" value="Actin-related protein 2/3 complex subunit 3"/>
    <property type="match status" value="1"/>
</dbReference>
<dbReference type="InterPro" id="IPR036753">
    <property type="entry name" value="ARPC3_sf"/>
</dbReference>
<organism evidence="7 8">
    <name type="scientific">Romanomermis culicivorax</name>
    <name type="common">Nematode worm</name>
    <dbReference type="NCBI Taxonomy" id="13658"/>
    <lineage>
        <taxon>Eukaryota</taxon>
        <taxon>Metazoa</taxon>
        <taxon>Ecdysozoa</taxon>
        <taxon>Nematoda</taxon>
        <taxon>Enoplea</taxon>
        <taxon>Dorylaimia</taxon>
        <taxon>Mermithida</taxon>
        <taxon>Mermithoidea</taxon>
        <taxon>Mermithidae</taxon>
        <taxon>Romanomermis</taxon>
    </lineage>
</organism>
<dbReference type="GO" id="GO:0005885">
    <property type="term" value="C:Arp2/3 protein complex"/>
    <property type="evidence" value="ECO:0007669"/>
    <property type="project" value="UniProtKB-UniRule"/>
</dbReference>
<comment type="subunit">
    <text evidence="6">Component of the Arp2/3 complex.</text>
</comment>
<evidence type="ECO:0000256" key="3">
    <source>
        <dbReference type="ARBA" id="ARBA00022490"/>
    </source>
</evidence>
<comment type="similarity">
    <text evidence="2 6">Belongs to the ARPC3 family.</text>
</comment>
<comment type="subcellular location">
    <subcellularLocation>
        <location evidence="1 6">Cytoplasm</location>
        <location evidence="1 6">Cytoskeleton</location>
    </subcellularLocation>
</comment>